<evidence type="ECO:0008006" key="4">
    <source>
        <dbReference type="Google" id="ProtNLM"/>
    </source>
</evidence>
<dbReference type="Pfam" id="PF04307">
    <property type="entry name" value="YdjM"/>
    <property type="match status" value="1"/>
</dbReference>
<dbReference type="STRING" id="543877.AM2010_1550"/>
<proteinExistence type="predicted"/>
<keyword evidence="1" id="KW-1133">Transmembrane helix</keyword>
<evidence type="ECO:0000313" key="3">
    <source>
        <dbReference type="Proteomes" id="UP000037643"/>
    </source>
</evidence>
<dbReference type="AlphaFoldDB" id="A0A0G3X7W1"/>
<dbReference type="PANTHER" id="PTHR35531:SF1">
    <property type="entry name" value="INNER MEMBRANE PROTEIN YBCI-RELATED"/>
    <property type="match status" value="1"/>
</dbReference>
<keyword evidence="1" id="KW-0812">Transmembrane</keyword>
<feature type="transmembrane region" description="Helical" evidence="1">
    <location>
        <begin position="150"/>
        <end position="167"/>
    </location>
</feature>
<dbReference type="EMBL" id="CP011805">
    <property type="protein sequence ID" value="AKM07620.1"/>
    <property type="molecule type" value="Genomic_DNA"/>
</dbReference>
<feature type="transmembrane region" description="Helical" evidence="1">
    <location>
        <begin position="85"/>
        <end position="104"/>
    </location>
</feature>
<reference evidence="2 3" key="1">
    <citation type="submission" date="2015-06" db="EMBL/GenBank/DDBJ databases">
        <authorList>
            <person name="Kim K.M."/>
        </authorList>
    </citation>
    <scope>NUCLEOTIDE SEQUENCE [LARGE SCALE GENOMIC DNA]</scope>
    <source>
        <strain evidence="2 3">KCTC 22370</strain>
    </source>
</reference>
<sequence length="174" mass="18188">MPTIISHAIVPLAFAAAAGRQRIAVPIALAGGVLAAMPDADVVGFAFGIAYADDWGHRGATHSLAFAAITALVLAALWPRARSMAAILFLFAATASHGLFDMATDGGLGAALFWPFETGRHFFGATPIRVSPIGADFFSARGLETLRSEFVWIWVPCAALALAGAGLRRSRARP</sequence>
<dbReference type="PANTHER" id="PTHR35531">
    <property type="entry name" value="INNER MEMBRANE PROTEIN YBCI-RELATED"/>
    <property type="match status" value="1"/>
</dbReference>
<accession>A0A0G3X7W1</accession>
<dbReference type="RefSeq" id="WP_047807807.1">
    <property type="nucleotide sequence ID" value="NZ_CP011805.1"/>
</dbReference>
<gene>
    <name evidence="2" type="ORF">AM2010_1550</name>
</gene>
<dbReference type="Proteomes" id="UP000037643">
    <property type="component" value="Chromosome"/>
</dbReference>
<dbReference type="OrthoDB" id="9794683at2"/>
<name>A0A0G3X7W1_9SPHN</name>
<keyword evidence="1" id="KW-0472">Membrane</keyword>
<protein>
    <recommendedName>
        <fullName evidence="4">Metal-dependent hydrolase</fullName>
    </recommendedName>
</protein>
<dbReference type="PATRIC" id="fig|543877.4.peg.1576"/>
<dbReference type="KEGG" id="amx:AM2010_1550"/>
<organism evidence="2 3">
    <name type="scientific">Pelagerythrobacter marensis</name>
    <dbReference type="NCBI Taxonomy" id="543877"/>
    <lineage>
        <taxon>Bacteria</taxon>
        <taxon>Pseudomonadati</taxon>
        <taxon>Pseudomonadota</taxon>
        <taxon>Alphaproteobacteria</taxon>
        <taxon>Sphingomonadales</taxon>
        <taxon>Erythrobacteraceae</taxon>
        <taxon>Pelagerythrobacter</taxon>
    </lineage>
</organism>
<feature type="transmembrane region" description="Helical" evidence="1">
    <location>
        <begin position="59"/>
        <end position="78"/>
    </location>
</feature>
<evidence type="ECO:0000256" key="1">
    <source>
        <dbReference type="SAM" id="Phobius"/>
    </source>
</evidence>
<dbReference type="InterPro" id="IPR007404">
    <property type="entry name" value="YdjM-like"/>
</dbReference>
<keyword evidence="3" id="KW-1185">Reference proteome</keyword>
<evidence type="ECO:0000313" key="2">
    <source>
        <dbReference type="EMBL" id="AKM07620.1"/>
    </source>
</evidence>